<dbReference type="PRINTS" id="PR01226">
    <property type="entry name" value="EXPANSIN"/>
</dbReference>
<dbReference type="InterPro" id="IPR036908">
    <property type="entry name" value="RlpA-like_sf"/>
</dbReference>
<dbReference type="InterPro" id="IPR036749">
    <property type="entry name" value="Expansin_CBD_sf"/>
</dbReference>
<dbReference type="InterPro" id="IPR002963">
    <property type="entry name" value="Expansin"/>
</dbReference>
<dbReference type="GO" id="GO:0005576">
    <property type="term" value="C:extracellular region"/>
    <property type="evidence" value="ECO:0007669"/>
    <property type="project" value="InterPro"/>
</dbReference>
<sequence>MASSLNVFISGFWLLFFISPYSCTNVVEHVSRTKQLSHPKHPKHPKQPEPALGPGVWKNARATFYGSGDGTEGMGGACGYDEVKPKGYGVHNTALSPTLFNNGLTCGACYEIKCVNNHLCKPGCPRLIVTATNLCASNGDWCSPPNEHFDLSQPAFLQIAEQKAGVTPIQYRRVPCLKQGGTRFTITGNPYYTMVLVWNVGGAGDVTCLEVKGHEGAWNAMRRDWGQKWVTNVVLVHQSLSFRVRVSDGRAITSMNVAPRNWQFGQTFEGTNFK</sequence>
<dbReference type="SUPFAM" id="SSF50685">
    <property type="entry name" value="Barwin-like endoglucanases"/>
    <property type="match status" value="1"/>
</dbReference>
<dbReference type="SMART" id="SM00837">
    <property type="entry name" value="DPBB_1"/>
    <property type="match status" value="1"/>
</dbReference>
<evidence type="ECO:0000256" key="1">
    <source>
        <dbReference type="ARBA" id="ARBA00005392"/>
    </source>
</evidence>
<dbReference type="CDD" id="cd22274">
    <property type="entry name" value="DPBB_EXPA_N"/>
    <property type="match status" value="1"/>
</dbReference>
<dbReference type="InterPro" id="IPR007112">
    <property type="entry name" value="Expansin/allergen_DPBB_dom"/>
</dbReference>
<evidence type="ECO:0000313" key="10">
    <source>
        <dbReference type="EMBL" id="KAK9063225.1"/>
    </source>
</evidence>
<reference evidence="10 11" key="1">
    <citation type="submission" date="2024-04" db="EMBL/GenBank/DDBJ databases">
        <title>The reference genome of an endangered Asteraceae, Deinandra increscens subsp. villosa, native to the Central Coast of California.</title>
        <authorList>
            <person name="Guilliams M."/>
            <person name="Hasenstab-Lehman K."/>
            <person name="Meyer R."/>
            <person name="Mcevoy S."/>
        </authorList>
    </citation>
    <scope>NUCLEOTIDE SEQUENCE [LARGE SCALE GENOMIC DNA]</scope>
    <source>
        <tissue evidence="10">Leaf</tissue>
    </source>
</reference>
<dbReference type="GO" id="GO:0009664">
    <property type="term" value="P:plant-type cell wall organization"/>
    <property type="evidence" value="ECO:0007669"/>
    <property type="project" value="InterPro"/>
</dbReference>
<keyword evidence="4 7" id="KW-0732">Signal</keyword>
<dbReference type="PROSITE" id="PS50843">
    <property type="entry name" value="EXPANSIN_CBD"/>
    <property type="match status" value="1"/>
</dbReference>
<dbReference type="Gene3D" id="2.60.40.760">
    <property type="entry name" value="Expansin, cellulose-binding-like domain"/>
    <property type="match status" value="1"/>
</dbReference>
<dbReference type="PROSITE" id="PS50842">
    <property type="entry name" value="EXPANSIN_EG45"/>
    <property type="match status" value="1"/>
</dbReference>
<feature type="signal peptide" evidence="7">
    <location>
        <begin position="1"/>
        <end position="23"/>
    </location>
</feature>
<evidence type="ECO:0000256" key="5">
    <source>
        <dbReference type="ARBA" id="ARBA00023136"/>
    </source>
</evidence>
<dbReference type="PRINTS" id="PR01225">
    <property type="entry name" value="EXPANSNFAMLY"/>
</dbReference>
<dbReference type="Proteomes" id="UP001408789">
    <property type="component" value="Unassembled WGS sequence"/>
</dbReference>
<evidence type="ECO:0000256" key="6">
    <source>
        <dbReference type="ARBA" id="ARBA00023316"/>
    </source>
</evidence>
<keyword evidence="3 7" id="KW-0964">Secreted</keyword>
<evidence type="ECO:0000313" key="11">
    <source>
        <dbReference type="Proteomes" id="UP001408789"/>
    </source>
</evidence>
<organism evidence="10 11">
    <name type="scientific">Deinandra increscens subsp. villosa</name>
    <dbReference type="NCBI Taxonomy" id="3103831"/>
    <lineage>
        <taxon>Eukaryota</taxon>
        <taxon>Viridiplantae</taxon>
        <taxon>Streptophyta</taxon>
        <taxon>Embryophyta</taxon>
        <taxon>Tracheophyta</taxon>
        <taxon>Spermatophyta</taxon>
        <taxon>Magnoliopsida</taxon>
        <taxon>eudicotyledons</taxon>
        <taxon>Gunneridae</taxon>
        <taxon>Pentapetalae</taxon>
        <taxon>asterids</taxon>
        <taxon>campanulids</taxon>
        <taxon>Asterales</taxon>
        <taxon>Asteraceae</taxon>
        <taxon>Asteroideae</taxon>
        <taxon>Heliantheae alliance</taxon>
        <taxon>Madieae</taxon>
        <taxon>Madiinae</taxon>
        <taxon>Deinandra</taxon>
    </lineage>
</organism>
<protein>
    <recommendedName>
        <fullName evidence="7">Expansin</fullName>
    </recommendedName>
</protein>
<comment type="subcellular location">
    <subcellularLocation>
        <location evidence="7">Secreted</location>
        <location evidence="7">Cell wall</location>
    </subcellularLocation>
    <subcellularLocation>
        <location evidence="7">Membrane</location>
        <topology evidence="7">Peripheral membrane protein</topology>
    </subcellularLocation>
</comment>
<dbReference type="EMBL" id="JBCNJP010000018">
    <property type="protein sequence ID" value="KAK9063225.1"/>
    <property type="molecule type" value="Genomic_DNA"/>
</dbReference>
<evidence type="ECO:0000256" key="3">
    <source>
        <dbReference type="ARBA" id="ARBA00022525"/>
    </source>
</evidence>
<name>A0AAP0GY73_9ASTR</name>
<dbReference type="GO" id="GO:0016020">
    <property type="term" value="C:membrane"/>
    <property type="evidence" value="ECO:0007669"/>
    <property type="project" value="UniProtKB-SubCell"/>
</dbReference>
<feature type="chain" id="PRO_5042669644" description="Expansin" evidence="7">
    <location>
        <begin position="24"/>
        <end position="274"/>
    </location>
</feature>
<evidence type="ECO:0000256" key="4">
    <source>
        <dbReference type="ARBA" id="ARBA00022729"/>
    </source>
</evidence>
<evidence type="ECO:0000256" key="7">
    <source>
        <dbReference type="RuleBase" id="RU365023"/>
    </source>
</evidence>
<keyword evidence="11" id="KW-1185">Reference proteome</keyword>
<dbReference type="PANTHER" id="PTHR31867">
    <property type="entry name" value="EXPANSIN-A15"/>
    <property type="match status" value="1"/>
</dbReference>
<keyword evidence="6 7" id="KW-0961">Cell wall biogenesis/degradation</keyword>
<feature type="domain" description="Expansin-like EG45" evidence="8">
    <location>
        <begin position="75"/>
        <end position="181"/>
    </location>
</feature>
<dbReference type="AlphaFoldDB" id="A0AAP0GY73"/>
<evidence type="ECO:0000259" key="8">
    <source>
        <dbReference type="PROSITE" id="PS50842"/>
    </source>
</evidence>
<evidence type="ECO:0000256" key="2">
    <source>
        <dbReference type="ARBA" id="ARBA00022512"/>
    </source>
</evidence>
<comment type="caution">
    <text evidence="10">The sequence shown here is derived from an EMBL/GenBank/DDBJ whole genome shotgun (WGS) entry which is preliminary data.</text>
</comment>
<proteinExistence type="inferred from homology"/>
<feature type="domain" description="Expansin-like CBD" evidence="9">
    <location>
        <begin position="191"/>
        <end position="270"/>
    </location>
</feature>
<dbReference type="InterPro" id="IPR007117">
    <property type="entry name" value="Expansin_CBD"/>
</dbReference>
<dbReference type="GO" id="GO:0009653">
    <property type="term" value="P:anatomical structure morphogenesis"/>
    <property type="evidence" value="ECO:0007669"/>
    <property type="project" value="UniProtKB-ARBA"/>
</dbReference>
<dbReference type="InterPro" id="IPR009009">
    <property type="entry name" value="RlpA-like_DPBB"/>
</dbReference>
<dbReference type="Pfam" id="PF03330">
    <property type="entry name" value="DPBB_1"/>
    <property type="match status" value="1"/>
</dbReference>
<dbReference type="InterPro" id="IPR007118">
    <property type="entry name" value="Expan_Lol_pI"/>
</dbReference>
<keyword evidence="5" id="KW-0472">Membrane</keyword>
<dbReference type="SUPFAM" id="SSF49590">
    <property type="entry name" value="PHL pollen allergen"/>
    <property type="match status" value="1"/>
</dbReference>
<evidence type="ECO:0000259" key="9">
    <source>
        <dbReference type="PROSITE" id="PS50843"/>
    </source>
</evidence>
<comment type="similarity">
    <text evidence="1 7">Belongs to the expansin family. Expansin A subfamily.</text>
</comment>
<dbReference type="Pfam" id="PF01357">
    <property type="entry name" value="Expansin_C"/>
    <property type="match status" value="1"/>
</dbReference>
<comment type="function">
    <text evidence="7">Causes loosening and extension of plant cell walls by disrupting non-covalent bonding between cellulose microfibrils and matrix glucans. No enzymatic activity has been found.</text>
</comment>
<gene>
    <name evidence="10" type="ORF">SSX86_017095</name>
</gene>
<keyword evidence="2 7" id="KW-0134">Cell wall</keyword>
<accession>A0AAP0GY73</accession>
<dbReference type="Gene3D" id="2.40.40.10">
    <property type="entry name" value="RlpA-like domain"/>
    <property type="match status" value="1"/>
</dbReference>